<evidence type="ECO:0000256" key="5">
    <source>
        <dbReference type="ARBA" id="ARBA00023136"/>
    </source>
</evidence>
<dbReference type="InterPro" id="IPR000620">
    <property type="entry name" value="EamA_dom"/>
</dbReference>
<feature type="transmembrane region" description="Helical" evidence="6">
    <location>
        <begin position="108"/>
        <end position="130"/>
    </location>
</feature>
<feature type="transmembrane region" description="Helical" evidence="6">
    <location>
        <begin position="179"/>
        <end position="199"/>
    </location>
</feature>
<feature type="transmembrane region" description="Helical" evidence="6">
    <location>
        <begin position="279"/>
        <end position="297"/>
    </location>
</feature>
<feature type="transmembrane region" description="Helical" evidence="6">
    <location>
        <begin position="74"/>
        <end position="96"/>
    </location>
</feature>
<evidence type="ECO:0000313" key="9">
    <source>
        <dbReference type="Proteomes" id="UP000288805"/>
    </source>
</evidence>
<accession>A0A438ICX2</accession>
<feature type="transmembrane region" description="Helical" evidence="6">
    <location>
        <begin position="309"/>
        <end position="328"/>
    </location>
</feature>
<dbReference type="PANTHER" id="PTHR31218">
    <property type="entry name" value="WAT1-RELATED PROTEIN"/>
    <property type="match status" value="1"/>
</dbReference>
<feature type="transmembrane region" description="Helical" evidence="6">
    <location>
        <begin position="211"/>
        <end position="233"/>
    </location>
</feature>
<evidence type="ECO:0000256" key="2">
    <source>
        <dbReference type="ARBA" id="ARBA00007635"/>
    </source>
</evidence>
<evidence type="ECO:0000259" key="7">
    <source>
        <dbReference type="Pfam" id="PF00892"/>
    </source>
</evidence>
<keyword evidence="5 6" id="KW-0472">Membrane</keyword>
<dbReference type="InterPro" id="IPR030184">
    <property type="entry name" value="WAT1-related"/>
</dbReference>
<proteinExistence type="inferred from homology"/>
<dbReference type="InterPro" id="IPR037185">
    <property type="entry name" value="EmrE-like"/>
</dbReference>
<name>A0A438ICX2_VITVI</name>
<dbReference type="Pfam" id="PF00892">
    <property type="entry name" value="EamA"/>
    <property type="match status" value="1"/>
</dbReference>
<reference evidence="8 9" key="1">
    <citation type="journal article" date="2018" name="PLoS Genet.">
        <title>Population sequencing reveals clonal diversity and ancestral inbreeding in the grapevine cultivar Chardonnay.</title>
        <authorList>
            <person name="Roach M.J."/>
            <person name="Johnson D.L."/>
            <person name="Bohlmann J."/>
            <person name="van Vuuren H.J."/>
            <person name="Jones S.J."/>
            <person name="Pretorius I.S."/>
            <person name="Schmidt S.A."/>
            <person name="Borneman A.R."/>
        </authorList>
    </citation>
    <scope>NUCLEOTIDE SEQUENCE [LARGE SCALE GENOMIC DNA]</scope>
    <source>
        <strain evidence="9">cv. Chardonnay</strain>
        <tissue evidence="8">Leaf</tissue>
    </source>
</reference>
<keyword evidence="4 6" id="KW-1133">Transmembrane helix</keyword>
<evidence type="ECO:0000256" key="1">
    <source>
        <dbReference type="ARBA" id="ARBA00004141"/>
    </source>
</evidence>
<comment type="caution">
    <text evidence="8">The sequence shown here is derived from an EMBL/GenBank/DDBJ whole genome shotgun (WGS) entry which is preliminary data.</text>
</comment>
<evidence type="ECO:0000256" key="6">
    <source>
        <dbReference type="RuleBase" id="RU363077"/>
    </source>
</evidence>
<evidence type="ECO:0000256" key="4">
    <source>
        <dbReference type="ARBA" id="ARBA00022989"/>
    </source>
</evidence>
<evidence type="ECO:0000256" key="3">
    <source>
        <dbReference type="ARBA" id="ARBA00022692"/>
    </source>
</evidence>
<feature type="domain" description="EamA" evidence="7">
    <location>
        <begin position="28"/>
        <end position="153"/>
    </location>
</feature>
<dbReference type="GO" id="GO:0022857">
    <property type="term" value="F:transmembrane transporter activity"/>
    <property type="evidence" value="ECO:0007669"/>
    <property type="project" value="InterPro"/>
</dbReference>
<sequence length="355" mass="39208">MEMKNLFMASRPVLAMLLLQALGTAMQLLLKVALNKGAFVYAFVVYRHAIATVCVAPLAFFFERNKEKKLTFEVWFWLFMNAITGVTMAVGLFYYGVRDTTATFASNMINLVPVITFAFSTVFGIEKLLLKTKAGKMKIAGTVICLVGALITILYKGKSFHIGHVHMLENSIIKKRTHWARGTVMLLSSCLSLAIWYIVQVELLKVFPLKYWGTMLTFIIAAAQSTVMGLCLNRSKAAWQLEWNLQLATIIYSGAVVTPAIFLLVSWTVKKRGPTFPSVFNPLALIAVAFLEALIFGEEISLGSSSCNPCSLLGMSIVIAGLYSFLWGRRQEPVVLPRPSGAAREVSRVPESAGL</sequence>
<feature type="transmembrane region" description="Helical" evidence="6">
    <location>
        <begin position="245"/>
        <end position="267"/>
    </location>
</feature>
<evidence type="ECO:0000313" key="8">
    <source>
        <dbReference type="EMBL" id="RVW94560.1"/>
    </source>
</evidence>
<keyword evidence="3 6" id="KW-0812">Transmembrane</keyword>
<comment type="similarity">
    <text evidence="2 6">Belongs to the drug/metabolite transporter (DMT) superfamily. Plant drug/metabolite exporter (P-DME) (TC 2.A.7.4) family.</text>
</comment>
<feature type="transmembrane region" description="Helical" evidence="6">
    <location>
        <begin position="39"/>
        <end position="62"/>
    </location>
</feature>
<dbReference type="GO" id="GO:0016020">
    <property type="term" value="C:membrane"/>
    <property type="evidence" value="ECO:0007669"/>
    <property type="project" value="UniProtKB-SubCell"/>
</dbReference>
<comment type="subcellular location">
    <subcellularLocation>
        <location evidence="1 6">Membrane</location>
        <topology evidence="1 6">Multi-pass membrane protein</topology>
    </subcellularLocation>
</comment>
<dbReference type="SUPFAM" id="SSF103481">
    <property type="entry name" value="Multidrug resistance efflux transporter EmrE"/>
    <property type="match status" value="1"/>
</dbReference>
<organism evidence="8 9">
    <name type="scientific">Vitis vinifera</name>
    <name type="common">Grape</name>
    <dbReference type="NCBI Taxonomy" id="29760"/>
    <lineage>
        <taxon>Eukaryota</taxon>
        <taxon>Viridiplantae</taxon>
        <taxon>Streptophyta</taxon>
        <taxon>Embryophyta</taxon>
        <taxon>Tracheophyta</taxon>
        <taxon>Spermatophyta</taxon>
        <taxon>Magnoliopsida</taxon>
        <taxon>eudicotyledons</taxon>
        <taxon>Gunneridae</taxon>
        <taxon>Pentapetalae</taxon>
        <taxon>rosids</taxon>
        <taxon>Vitales</taxon>
        <taxon>Vitaceae</taxon>
        <taxon>Viteae</taxon>
        <taxon>Vitis</taxon>
    </lineage>
</organism>
<gene>
    <name evidence="8" type="primary">VvCHDp000929_2</name>
    <name evidence="8" type="ORF">CK203_030781</name>
</gene>
<protein>
    <recommendedName>
        <fullName evidence="6">WAT1-related protein</fullName>
    </recommendedName>
</protein>
<dbReference type="EMBL" id="QGNW01000120">
    <property type="protein sequence ID" value="RVW94560.1"/>
    <property type="molecule type" value="Genomic_DNA"/>
</dbReference>
<dbReference type="AlphaFoldDB" id="A0A438ICX2"/>
<dbReference type="Proteomes" id="UP000288805">
    <property type="component" value="Unassembled WGS sequence"/>
</dbReference>